<dbReference type="AlphaFoldDB" id="A0A1G6TYF9"/>
<keyword evidence="9" id="KW-1185">Reference proteome</keyword>
<dbReference type="InterPro" id="IPR011008">
    <property type="entry name" value="Dimeric_a/b-barrel"/>
</dbReference>
<dbReference type="PANTHER" id="PTHR30521:SF5">
    <property type="entry name" value="BLR4509 PROTEIN"/>
    <property type="match status" value="1"/>
</dbReference>
<keyword evidence="3" id="KW-0479">Metal-binding</keyword>
<evidence type="ECO:0000313" key="9">
    <source>
        <dbReference type="Proteomes" id="UP000183685"/>
    </source>
</evidence>
<feature type="domain" description="Dyp-type peroxidase C-terminal" evidence="7">
    <location>
        <begin position="245"/>
        <end position="397"/>
    </location>
</feature>
<dbReference type="SUPFAM" id="SSF54909">
    <property type="entry name" value="Dimeric alpha+beta barrel"/>
    <property type="match status" value="1"/>
</dbReference>
<gene>
    <name evidence="8" type="ORF">SAMN04488071_0407</name>
</gene>
<keyword evidence="2 8" id="KW-0575">Peroxidase</keyword>
<dbReference type="GO" id="GO:0004601">
    <property type="term" value="F:peroxidase activity"/>
    <property type="evidence" value="ECO:0007669"/>
    <property type="project" value="UniProtKB-KW"/>
</dbReference>
<dbReference type="InterPro" id="IPR048328">
    <property type="entry name" value="Dyp_perox_C"/>
</dbReference>
<comment type="cofactor">
    <cofactor evidence="1">
        <name>heme b</name>
        <dbReference type="ChEBI" id="CHEBI:60344"/>
    </cofactor>
</comment>
<dbReference type="Pfam" id="PF20628">
    <property type="entry name" value="Dyp_perox_C"/>
    <property type="match status" value="1"/>
</dbReference>
<proteinExistence type="predicted"/>
<dbReference type="Proteomes" id="UP000183685">
    <property type="component" value="Unassembled WGS sequence"/>
</dbReference>
<keyword evidence="4" id="KW-0560">Oxidoreductase</keyword>
<dbReference type="OrthoDB" id="236246at2"/>
<dbReference type="RefSeq" id="WP_068308506.1">
    <property type="nucleotide sequence ID" value="NZ_FNAK01000001.1"/>
</dbReference>
<evidence type="ECO:0000313" key="8">
    <source>
        <dbReference type="EMBL" id="SDD34119.1"/>
    </source>
</evidence>
<accession>A0A1G6TYF9</accession>
<evidence type="ECO:0000256" key="1">
    <source>
        <dbReference type="ARBA" id="ARBA00001970"/>
    </source>
</evidence>
<feature type="region of interest" description="Disordered" evidence="6">
    <location>
        <begin position="316"/>
        <end position="335"/>
    </location>
</feature>
<evidence type="ECO:0000259" key="7">
    <source>
        <dbReference type="Pfam" id="PF20628"/>
    </source>
</evidence>
<organism evidence="8 9">
    <name type="scientific">Kordiimonas lacus</name>
    <dbReference type="NCBI Taxonomy" id="637679"/>
    <lineage>
        <taxon>Bacteria</taxon>
        <taxon>Pseudomonadati</taxon>
        <taxon>Pseudomonadota</taxon>
        <taxon>Alphaproteobacteria</taxon>
        <taxon>Kordiimonadales</taxon>
        <taxon>Kordiimonadaceae</taxon>
        <taxon>Kordiimonas</taxon>
    </lineage>
</organism>
<dbReference type="GO" id="GO:0020037">
    <property type="term" value="F:heme binding"/>
    <property type="evidence" value="ECO:0007669"/>
    <property type="project" value="InterPro"/>
</dbReference>
<evidence type="ECO:0000256" key="5">
    <source>
        <dbReference type="ARBA" id="ARBA00023004"/>
    </source>
</evidence>
<dbReference type="EMBL" id="FNAK01000001">
    <property type="protein sequence ID" value="SDD34119.1"/>
    <property type="molecule type" value="Genomic_DNA"/>
</dbReference>
<sequence length="471" mass="52486">MSSTTINTKDVQGIFKGFGLAWPKGRFFFLRYDDDKAGRALIRHLMPLTSFHDLKSVKPNVCVNAAFTCAGLEGLKLDNDLLYSLPEDFRDGMRRRAKINGDAGASAPEHWEDIWSDHQVHLWVGVYSRTDTLLKDWDKAFTTWVAKTKGVAIVGSQDVSRIVSSPDVPVYIEDKTSQPEKPVLLEHFGFRDGIGNPPIKGLNDKHITGGGRITPEGEWADFPAGEFILGHVDTNGEMPIAPKPDAFARNGSFMVLRKLAQDVDLWRDYLKGQASKLNADADDIASRMVGRRRDGTPLMPAHDDFDFRYSSDPEGRVCPMGSHMRRTNPRDSSGASFGSLLVDRHRILRRAITYGELVPTGKTQEEVNGEDGQGLMFIVLNASISRQFEFVQQQWVNYGNEFNQGNDRDPIIGTQCGEDQMVIPGDNAAGRDTMVCDNLQQFVVCKGGDYFFLPSISAFEALASDSQGWRR</sequence>
<dbReference type="PANTHER" id="PTHR30521">
    <property type="entry name" value="DEFERROCHELATASE/PEROXIDASE"/>
    <property type="match status" value="1"/>
</dbReference>
<evidence type="ECO:0000256" key="3">
    <source>
        <dbReference type="ARBA" id="ARBA00022723"/>
    </source>
</evidence>
<dbReference type="NCBIfam" id="TIGR01413">
    <property type="entry name" value="Dyp_perox_fam"/>
    <property type="match status" value="1"/>
</dbReference>
<evidence type="ECO:0000256" key="4">
    <source>
        <dbReference type="ARBA" id="ARBA00023002"/>
    </source>
</evidence>
<dbReference type="InterPro" id="IPR006314">
    <property type="entry name" value="Dyp_peroxidase"/>
</dbReference>
<evidence type="ECO:0000256" key="2">
    <source>
        <dbReference type="ARBA" id="ARBA00022559"/>
    </source>
</evidence>
<dbReference type="GO" id="GO:0005829">
    <property type="term" value="C:cytosol"/>
    <property type="evidence" value="ECO:0007669"/>
    <property type="project" value="TreeGrafter"/>
</dbReference>
<dbReference type="STRING" id="637679.GCA_001550055_00482"/>
<name>A0A1G6TYF9_9PROT</name>
<dbReference type="GO" id="GO:0046872">
    <property type="term" value="F:metal ion binding"/>
    <property type="evidence" value="ECO:0007669"/>
    <property type="project" value="UniProtKB-KW"/>
</dbReference>
<keyword evidence="5" id="KW-0408">Iron</keyword>
<evidence type="ECO:0000256" key="6">
    <source>
        <dbReference type="SAM" id="MobiDB-lite"/>
    </source>
</evidence>
<reference evidence="8 9" key="1">
    <citation type="submission" date="2016-10" db="EMBL/GenBank/DDBJ databases">
        <authorList>
            <person name="de Groot N.N."/>
        </authorList>
    </citation>
    <scope>NUCLEOTIDE SEQUENCE [LARGE SCALE GENOMIC DNA]</scope>
    <source>
        <strain evidence="8 9">CGMCC 1.9109</strain>
    </source>
</reference>
<dbReference type="PROSITE" id="PS51404">
    <property type="entry name" value="DYP_PEROXIDASE"/>
    <property type="match status" value="1"/>
</dbReference>
<protein>
    <submittedName>
        <fullName evidence="8">Dyp-type peroxidase family</fullName>
    </submittedName>
</protein>